<reference evidence="6 7" key="1">
    <citation type="journal article" date="2020" name="Phytopathology">
        <title>Genome Sequence Resources of Colletotrichum truncatum, C. plurivorum, C. musicola, and C. sojae: Four Species Pathogenic to Soybean (Glycine max).</title>
        <authorList>
            <person name="Rogerio F."/>
            <person name="Boufleur T.R."/>
            <person name="Ciampi-Guillardi M."/>
            <person name="Sukno S.A."/>
            <person name="Thon M.R."/>
            <person name="Massola Junior N.S."/>
            <person name="Baroncelli R."/>
        </authorList>
    </citation>
    <scope>NUCLEOTIDE SEQUENCE [LARGE SCALE GENOMIC DNA]</scope>
    <source>
        <strain evidence="6 7">LFN0009</strain>
    </source>
</reference>
<comment type="caution">
    <text evidence="6">The sequence shown here is derived from an EMBL/GenBank/DDBJ whole genome shotgun (WGS) entry which is preliminary data.</text>
</comment>
<dbReference type="InterPro" id="IPR051799">
    <property type="entry name" value="NADH_flavin_oxidoreductase"/>
</dbReference>
<evidence type="ECO:0000256" key="2">
    <source>
        <dbReference type="ARBA" id="ARBA00022630"/>
    </source>
</evidence>
<dbReference type="GO" id="GO:0016491">
    <property type="term" value="F:oxidoreductase activity"/>
    <property type="evidence" value="ECO:0007669"/>
    <property type="project" value="UniProtKB-KW"/>
</dbReference>
<dbReference type="PANTHER" id="PTHR43656">
    <property type="entry name" value="BINDING OXIDOREDUCTASE, PUTATIVE (AFU_ORTHOLOGUE AFUA_2G08260)-RELATED"/>
    <property type="match status" value="1"/>
</dbReference>
<dbReference type="PANTHER" id="PTHR43656:SF5">
    <property type="entry name" value="NADH:FLAVIN OXIDOREDUCTASE_NADH OXIDASE N-TERMINAL DOMAIN-CONTAINING PROTEIN"/>
    <property type="match status" value="1"/>
</dbReference>
<dbReference type="AlphaFoldDB" id="A0A8H6JXD7"/>
<dbReference type="EMBL" id="WIGN01000003">
    <property type="protein sequence ID" value="KAF6821039.1"/>
    <property type="molecule type" value="Genomic_DNA"/>
</dbReference>
<protein>
    <submittedName>
        <fullName evidence="6">NADH:flavin oxidoreductase/NADH oxidase</fullName>
    </submittedName>
</protein>
<keyword evidence="4" id="KW-0560">Oxidoreductase</keyword>
<dbReference type="GO" id="GO:0010181">
    <property type="term" value="F:FMN binding"/>
    <property type="evidence" value="ECO:0007669"/>
    <property type="project" value="InterPro"/>
</dbReference>
<accession>A0A8H6JXD7</accession>
<sequence>MSASDVRQQAQFRAIEFAHYTVYLERAGLDGIQLHSAHGYLLAKRLSLKTNERDDAYGGSLSRTFFLKFAEKVVPHVKQVKTFVTGGLRSVGDVVGVLQSGLDNPACTESRQPKDTFGDFDNRLIVTRSL</sequence>
<dbReference type="SUPFAM" id="SSF51395">
    <property type="entry name" value="FMN-linked oxidoreductases"/>
    <property type="match status" value="1"/>
</dbReference>
<evidence type="ECO:0000256" key="4">
    <source>
        <dbReference type="ARBA" id="ARBA00023002"/>
    </source>
</evidence>
<dbReference type="Pfam" id="PF00724">
    <property type="entry name" value="Oxidored_FMN"/>
    <property type="match status" value="1"/>
</dbReference>
<keyword evidence="7" id="KW-1185">Reference proteome</keyword>
<name>A0A8H6JXD7_9PEZI</name>
<keyword evidence="3" id="KW-0288">FMN</keyword>
<evidence type="ECO:0000256" key="1">
    <source>
        <dbReference type="ARBA" id="ARBA00005979"/>
    </source>
</evidence>
<proteinExistence type="inferred from homology"/>
<evidence type="ECO:0000256" key="3">
    <source>
        <dbReference type="ARBA" id="ARBA00022643"/>
    </source>
</evidence>
<evidence type="ECO:0000259" key="5">
    <source>
        <dbReference type="Pfam" id="PF00724"/>
    </source>
</evidence>
<evidence type="ECO:0000313" key="7">
    <source>
        <dbReference type="Proteomes" id="UP000652219"/>
    </source>
</evidence>
<keyword evidence="2" id="KW-0285">Flavoprotein</keyword>
<dbReference type="Proteomes" id="UP000652219">
    <property type="component" value="Unassembled WGS sequence"/>
</dbReference>
<gene>
    <name evidence="6" type="ORF">CSOJ01_00474</name>
</gene>
<feature type="domain" description="NADH:flavin oxidoreductase/NADH oxidase N-terminal" evidence="5">
    <location>
        <begin position="16"/>
        <end position="80"/>
    </location>
</feature>
<evidence type="ECO:0000313" key="6">
    <source>
        <dbReference type="EMBL" id="KAF6821039.1"/>
    </source>
</evidence>
<organism evidence="6 7">
    <name type="scientific">Colletotrichum sojae</name>
    <dbReference type="NCBI Taxonomy" id="2175907"/>
    <lineage>
        <taxon>Eukaryota</taxon>
        <taxon>Fungi</taxon>
        <taxon>Dikarya</taxon>
        <taxon>Ascomycota</taxon>
        <taxon>Pezizomycotina</taxon>
        <taxon>Sordariomycetes</taxon>
        <taxon>Hypocreomycetidae</taxon>
        <taxon>Glomerellales</taxon>
        <taxon>Glomerellaceae</taxon>
        <taxon>Colletotrichum</taxon>
        <taxon>Colletotrichum orchidearum species complex</taxon>
    </lineage>
</organism>
<dbReference type="InterPro" id="IPR001155">
    <property type="entry name" value="OxRdtase_FMN_N"/>
</dbReference>
<comment type="similarity">
    <text evidence="1">Belongs to the NADH:flavin oxidoreductase/NADH oxidase family.</text>
</comment>
<dbReference type="Gene3D" id="3.20.20.70">
    <property type="entry name" value="Aldolase class I"/>
    <property type="match status" value="1"/>
</dbReference>
<dbReference type="InterPro" id="IPR013785">
    <property type="entry name" value="Aldolase_TIM"/>
</dbReference>